<dbReference type="GO" id="GO:0016491">
    <property type="term" value="F:oxidoreductase activity"/>
    <property type="evidence" value="ECO:0007669"/>
    <property type="project" value="UniProtKB-KW"/>
</dbReference>
<dbReference type="Proteomes" id="UP000663827">
    <property type="component" value="Unassembled WGS sequence"/>
</dbReference>
<evidence type="ECO:0000256" key="1">
    <source>
        <dbReference type="ARBA" id="ARBA00023002"/>
    </source>
</evidence>
<dbReference type="SUPFAM" id="SSF51430">
    <property type="entry name" value="NAD(P)-linked oxidoreductase"/>
    <property type="match status" value="1"/>
</dbReference>
<dbReference type="GO" id="GO:0005737">
    <property type="term" value="C:cytoplasm"/>
    <property type="evidence" value="ECO:0007669"/>
    <property type="project" value="TreeGrafter"/>
</dbReference>
<dbReference type="Gene3D" id="3.20.20.100">
    <property type="entry name" value="NADP-dependent oxidoreductase domain"/>
    <property type="match status" value="1"/>
</dbReference>
<evidence type="ECO:0000259" key="2">
    <source>
        <dbReference type="Pfam" id="PF00248"/>
    </source>
</evidence>
<dbReference type="AlphaFoldDB" id="A0A8H3E5D6"/>
<accession>A0A8H3E5D6</accession>
<dbReference type="Pfam" id="PF00248">
    <property type="entry name" value="Aldo_ket_red"/>
    <property type="match status" value="1"/>
</dbReference>
<sequence>MVDYALLTLCIQQYSPFVLDIEQKGHLLETARELGVAVVAYSPLGRGLLTGQITTNADIPDYDMRKRIPKYSEANFPKIITLVNKLREIGGKHNATSGQITLAFMLAQGGDIIPIPGTKKIKYAEENIGALRIELTPEEIKEIRQAIAETELAGSQYPEAYMVWLYGNTPEPSAA</sequence>
<dbReference type="EMBL" id="CAJNJQ010002505">
    <property type="protein sequence ID" value="CAE7178299.1"/>
    <property type="molecule type" value="Genomic_DNA"/>
</dbReference>
<gene>
    <name evidence="3" type="ORF">RDB_LOCUS114106</name>
</gene>
<protein>
    <recommendedName>
        <fullName evidence="2">NADP-dependent oxidoreductase domain-containing protein</fullName>
    </recommendedName>
</protein>
<dbReference type="InterPro" id="IPR023210">
    <property type="entry name" value="NADP_OxRdtase_dom"/>
</dbReference>
<dbReference type="PANTHER" id="PTHR43625">
    <property type="entry name" value="AFLATOXIN B1 ALDEHYDE REDUCTASE"/>
    <property type="match status" value="1"/>
</dbReference>
<feature type="domain" description="NADP-dependent oxidoreductase" evidence="2">
    <location>
        <begin position="13"/>
        <end position="147"/>
    </location>
</feature>
<evidence type="ECO:0000313" key="3">
    <source>
        <dbReference type="EMBL" id="CAE7178299.1"/>
    </source>
</evidence>
<keyword evidence="1" id="KW-0560">Oxidoreductase</keyword>
<dbReference type="InterPro" id="IPR050791">
    <property type="entry name" value="Aldo-Keto_reductase"/>
</dbReference>
<evidence type="ECO:0000313" key="4">
    <source>
        <dbReference type="Proteomes" id="UP000663827"/>
    </source>
</evidence>
<name>A0A8H3E5D6_9AGAM</name>
<comment type="caution">
    <text evidence="3">The sequence shown here is derived from an EMBL/GenBank/DDBJ whole genome shotgun (WGS) entry which is preliminary data.</text>
</comment>
<dbReference type="InterPro" id="IPR036812">
    <property type="entry name" value="NAD(P)_OxRdtase_dom_sf"/>
</dbReference>
<dbReference type="PANTHER" id="PTHR43625:SF40">
    <property type="entry name" value="ALDO-KETO REDUCTASE YAKC [NADP(+)]"/>
    <property type="match status" value="1"/>
</dbReference>
<reference evidence="3" key="1">
    <citation type="submission" date="2021-01" db="EMBL/GenBank/DDBJ databases">
        <authorList>
            <person name="Kaushik A."/>
        </authorList>
    </citation>
    <scope>NUCLEOTIDE SEQUENCE</scope>
    <source>
        <strain evidence="3">AG5</strain>
    </source>
</reference>
<proteinExistence type="predicted"/>
<organism evidence="3 4">
    <name type="scientific">Rhizoctonia solani</name>
    <dbReference type="NCBI Taxonomy" id="456999"/>
    <lineage>
        <taxon>Eukaryota</taxon>
        <taxon>Fungi</taxon>
        <taxon>Dikarya</taxon>
        <taxon>Basidiomycota</taxon>
        <taxon>Agaricomycotina</taxon>
        <taxon>Agaricomycetes</taxon>
        <taxon>Cantharellales</taxon>
        <taxon>Ceratobasidiaceae</taxon>
        <taxon>Rhizoctonia</taxon>
    </lineage>
</organism>